<dbReference type="SUPFAM" id="SSF54713">
    <property type="entry name" value="Elongation factor Ts (EF-Ts), dimerisation domain"/>
    <property type="match status" value="1"/>
</dbReference>
<dbReference type="CDD" id="cd14275">
    <property type="entry name" value="UBA_EF-Ts"/>
    <property type="match status" value="1"/>
</dbReference>
<reference evidence="6" key="2">
    <citation type="journal article" date="2021" name="Microbiome">
        <title>Successional dynamics and alternative stable states in a saline activated sludge microbial community over 9 years.</title>
        <authorList>
            <person name="Wang Y."/>
            <person name="Ye J."/>
            <person name="Ju F."/>
            <person name="Liu L."/>
            <person name="Boyd J.A."/>
            <person name="Deng Y."/>
            <person name="Parks D.H."/>
            <person name="Jiang X."/>
            <person name="Yin X."/>
            <person name="Woodcroft B.J."/>
            <person name="Tyson G.W."/>
            <person name="Hugenholtz P."/>
            <person name="Polz M.F."/>
            <person name="Zhang T."/>
        </authorList>
    </citation>
    <scope>NUCLEOTIDE SEQUENCE</scope>
    <source>
        <strain evidence="6">HKST-UBA13</strain>
    </source>
</reference>
<reference evidence="6" key="1">
    <citation type="submission" date="2020-04" db="EMBL/GenBank/DDBJ databases">
        <authorList>
            <person name="Zhang T."/>
        </authorList>
    </citation>
    <scope>NUCLEOTIDE SEQUENCE</scope>
    <source>
        <strain evidence="6">HKST-UBA13</strain>
    </source>
</reference>
<keyword evidence="3 6" id="KW-0251">Elongation factor</keyword>
<evidence type="ECO:0000259" key="5">
    <source>
        <dbReference type="Pfam" id="PF00889"/>
    </source>
</evidence>
<dbReference type="InterPro" id="IPR018101">
    <property type="entry name" value="Transl_elong_Ts_CS"/>
</dbReference>
<gene>
    <name evidence="6" type="primary">tsf</name>
    <name evidence="6" type="ORF">KC678_00670</name>
</gene>
<dbReference type="InterPro" id="IPR001816">
    <property type="entry name" value="Transl_elong_EFTs/EF1B"/>
</dbReference>
<dbReference type="PANTHER" id="PTHR11741">
    <property type="entry name" value="ELONGATION FACTOR TS"/>
    <property type="match status" value="1"/>
</dbReference>
<evidence type="ECO:0000256" key="1">
    <source>
        <dbReference type="ARBA" id="ARBA00005532"/>
    </source>
</evidence>
<evidence type="ECO:0000313" key="7">
    <source>
        <dbReference type="Proteomes" id="UP000775877"/>
    </source>
</evidence>
<dbReference type="EMBL" id="JAGQLJ010000012">
    <property type="protein sequence ID" value="MCA9380763.1"/>
    <property type="molecule type" value="Genomic_DNA"/>
</dbReference>
<proteinExistence type="inferred from homology"/>
<comment type="similarity">
    <text evidence="1">Belongs to the EF-Ts family.</text>
</comment>
<evidence type="ECO:0000313" key="6">
    <source>
        <dbReference type="EMBL" id="MCA9380763.1"/>
    </source>
</evidence>
<dbReference type="SUPFAM" id="SSF46934">
    <property type="entry name" value="UBA-like"/>
    <property type="match status" value="1"/>
</dbReference>
<evidence type="ECO:0000256" key="2">
    <source>
        <dbReference type="ARBA" id="ARBA00016956"/>
    </source>
</evidence>
<dbReference type="InterPro" id="IPR036402">
    <property type="entry name" value="EF-Ts_dimer_sf"/>
</dbReference>
<accession>A0A955L129</accession>
<evidence type="ECO:0000256" key="4">
    <source>
        <dbReference type="ARBA" id="ARBA00022917"/>
    </source>
</evidence>
<dbReference type="FunFam" id="1.10.8.10:FF:000001">
    <property type="entry name" value="Elongation factor Ts"/>
    <property type="match status" value="1"/>
</dbReference>
<evidence type="ECO:0000256" key="3">
    <source>
        <dbReference type="ARBA" id="ARBA00022768"/>
    </source>
</evidence>
<dbReference type="PROSITE" id="PS01127">
    <property type="entry name" value="EF_TS_2"/>
    <property type="match status" value="1"/>
</dbReference>
<dbReference type="AlphaFoldDB" id="A0A955L129"/>
<dbReference type="InterPro" id="IPR009060">
    <property type="entry name" value="UBA-like_sf"/>
</dbReference>
<dbReference type="InterPro" id="IPR014039">
    <property type="entry name" value="Transl_elong_EFTs/EF1B_dimer"/>
</dbReference>
<dbReference type="HAMAP" id="MF_00050">
    <property type="entry name" value="EF_Ts"/>
    <property type="match status" value="1"/>
</dbReference>
<dbReference type="PANTHER" id="PTHR11741:SF0">
    <property type="entry name" value="ELONGATION FACTOR TS, MITOCHONDRIAL"/>
    <property type="match status" value="1"/>
</dbReference>
<feature type="non-terminal residue" evidence="6">
    <location>
        <position position="151"/>
    </location>
</feature>
<dbReference type="GO" id="GO:0003746">
    <property type="term" value="F:translation elongation factor activity"/>
    <property type="evidence" value="ECO:0007669"/>
    <property type="project" value="UniProtKB-KW"/>
</dbReference>
<dbReference type="Proteomes" id="UP000775877">
    <property type="component" value="Unassembled WGS sequence"/>
</dbReference>
<name>A0A955L129_9BACT</name>
<dbReference type="Gene3D" id="1.10.8.10">
    <property type="entry name" value="DNA helicase RuvA subunit, C-terminal domain"/>
    <property type="match status" value="1"/>
</dbReference>
<sequence length="151" mass="16555">MATMEEIKNLRNETGAGINAVREALKESNGDMEAAKKYLRQKGVAKAEKRKDRTAANGVLGVYIHGNGKVVTVVEVSCETDFAAKSPDMKKFADDLALQVAAANPEFITVDGVSKEKIAELNDTFTKELEGKPENIKENILKGKMEKYYAD</sequence>
<organism evidence="6 7">
    <name type="scientific">Candidatus Dojkabacteria bacterium</name>
    <dbReference type="NCBI Taxonomy" id="2099670"/>
    <lineage>
        <taxon>Bacteria</taxon>
        <taxon>Candidatus Dojkabacteria</taxon>
    </lineage>
</organism>
<comment type="caution">
    <text evidence="6">The sequence shown here is derived from an EMBL/GenBank/DDBJ whole genome shotgun (WGS) entry which is preliminary data.</text>
</comment>
<feature type="domain" description="Translation elongation factor EFTs/EF1B dimerisation" evidence="5">
    <location>
        <begin position="53"/>
        <end position="150"/>
    </location>
</feature>
<keyword evidence="4" id="KW-0648">Protein biosynthesis</keyword>
<dbReference type="Pfam" id="PF00889">
    <property type="entry name" value="EF_TS"/>
    <property type="match status" value="1"/>
</dbReference>
<dbReference type="Gene3D" id="3.30.479.20">
    <property type="entry name" value="Elongation factor Ts, dimerisation domain"/>
    <property type="match status" value="1"/>
</dbReference>
<protein>
    <recommendedName>
        <fullName evidence="2">Elongation factor Ts</fullName>
    </recommendedName>
</protein>